<reference evidence="14" key="1">
    <citation type="submission" date="2022-07" db="EMBL/GenBank/DDBJ databases">
        <title>Genome sequencing of Photobacterium atrarenae GJH2-4.</title>
        <authorList>
            <person name="Park S.-J."/>
        </authorList>
    </citation>
    <scope>NUCLEOTIDE SEQUENCE</scope>
    <source>
        <strain evidence="14">GJH2-4</strain>
    </source>
</reference>
<keyword evidence="6 11" id="KW-1133">Transmembrane helix</keyword>
<evidence type="ECO:0000256" key="4">
    <source>
        <dbReference type="ARBA" id="ARBA00022500"/>
    </source>
</evidence>
<dbReference type="SMART" id="SM00304">
    <property type="entry name" value="HAMP"/>
    <property type="match status" value="1"/>
</dbReference>
<dbReference type="Proteomes" id="UP001057998">
    <property type="component" value="Chromosome 1"/>
</dbReference>
<dbReference type="RefSeq" id="WP_255388805.1">
    <property type="nucleotide sequence ID" value="NZ_CP101508.1"/>
</dbReference>
<keyword evidence="7 11" id="KW-0472">Membrane</keyword>
<evidence type="ECO:0000256" key="2">
    <source>
        <dbReference type="ARBA" id="ARBA00004651"/>
    </source>
</evidence>
<organism evidence="14 15">
    <name type="scientific">Photobacterium atrarenae</name>
    <dbReference type="NCBI Taxonomy" id="865757"/>
    <lineage>
        <taxon>Bacteria</taxon>
        <taxon>Pseudomonadati</taxon>
        <taxon>Pseudomonadota</taxon>
        <taxon>Gammaproteobacteria</taxon>
        <taxon>Vibrionales</taxon>
        <taxon>Vibrionaceae</taxon>
        <taxon>Photobacterium</taxon>
    </lineage>
</organism>
<evidence type="ECO:0000313" key="14">
    <source>
        <dbReference type="EMBL" id="UTV27586.1"/>
    </source>
</evidence>
<evidence type="ECO:0000256" key="11">
    <source>
        <dbReference type="SAM" id="Phobius"/>
    </source>
</evidence>
<dbReference type="SUPFAM" id="SSF58104">
    <property type="entry name" value="Methyl-accepting chemotaxis protein (MCP) signaling domain"/>
    <property type="match status" value="1"/>
</dbReference>
<dbReference type="InterPro" id="IPR033479">
    <property type="entry name" value="dCache_1"/>
</dbReference>
<dbReference type="Pfam" id="PF00672">
    <property type="entry name" value="HAMP"/>
    <property type="match status" value="1"/>
</dbReference>
<keyword evidence="4" id="KW-0145">Chemotaxis</keyword>
<keyword evidence="8 10" id="KW-0807">Transducer</keyword>
<dbReference type="Pfam" id="PF00015">
    <property type="entry name" value="MCPsignal"/>
    <property type="match status" value="1"/>
</dbReference>
<feature type="transmembrane region" description="Helical" evidence="11">
    <location>
        <begin position="280"/>
        <end position="302"/>
    </location>
</feature>
<name>A0ABY5GEG8_9GAMM</name>
<dbReference type="SUPFAM" id="SSF103190">
    <property type="entry name" value="Sensory domain-like"/>
    <property type="match status" value="1"/>
</dbReference>
<dbReference type="SMART" id="SM00283">
    <property type="entry name" value="MA"/>
    <property type="match status" value="1"/>
</dbReference>
<evidence type="ECO:0000256" key="3">
    <source>
        <dbReference type="ARBA" id="ARBA00022475"/>
    </source>
</evidence>
<evidence type="ECO:0000256" key="6">
    <source>
        <dbReference type="ARBA" id="ARBA00022989"/>
    </source>
</evidence>
<feature type="transmembrane region" description="Helical" evidence="11">
    <location>
        <begin position="7"/>
        <end position="28"/>
    </location>
</feature>
<dbReference type="CDD" id="cd12913">
    <property type="entry name" value="PDC1_MCP_like"/>
    <property type="match status" value="1"/>
</dbReference>
<evidence type="ECO:0000256" key="5">
    <source>
        <dbReference type="ARBA" id="ARBA00022692"/>
    </source>
</evidence>
<dbReference type="InterPro" id="IPR004089">
    <property type="entry name" value="MCPsignal_dom"/>
</dbReference>
<evidence type="ECO:0000313" key="15">
    <source>
        <dbReference type="Proteomes" id="UP001057998"/>
    </source>
</evidence>
<proteinExistence type="inferred from homology"/>
<dbReference type="CDD" id="cd12912">
    <property type="entry name" value="PDC2_MCP_like"/>
    <property type="match status" value="1"/>
</dbReference>
<dbReference type="PANTHER" id="PTHR32089:SF117">
    <property type="entry name" value="METHYL ACCEPTING SENSORY TRANSDUCER WITH CACHE_1 SMALL MOLECULE BINDING DOMAIN"/>
    <property type="match status" value="1"/>
</dbReference>
<dbReference type="PROSITE" id="PS50885">
    <property type="entry name" value="HAMP"/>
    <property type="match status" value="1"/>
</dbReference>
<dbReference type="Gene3D" id="1.10.287.950">
    <property type="entry name" value="Methyl-accepting chemotaxis protein"/>
    <property type="match status" value="1"/>
</dbReference>
<dbReference type="InterPro" id="IPR029151">
    <property type="entry name" value="Sensor-like_sf"/>
</dbReference>
<dbReference type="PANTHER" id="PTHR32089">
    <property type="entry name" value="METHYL-ACCEPTING CHEMOTAXIS PROTEIN MCPB"/>
    <property type="match status" value="1"/>
</dbReference>
<dbReference type="InterPro" id="IPR003660">
    <property type="entry name" value="HAMP_dom"/>
</dbReference>
<evidence type="ECO:0000259" key="13">
    <source>
        <dbReference type="PROSITE" id="PS50885"/>
    </source>
</evidence>
<dbReference type="Pfam" id="PF02743">
    <property type="entry name" value="dCache_1"/>
    <property type="match status" value="1"/>
</dbReference>
<feature type="domain" description="Methyl-accepting transducer" evidence="12">
    <location>
        <begin position="358"/>
        <end position="594"/>
    </location>
</feature>
<dbReference type="PROSITE" id="PS50111">
    <property type="entry name" value="CHEMOTAXIS_TRANSDUC_2"/>
    <property type="match status" value="1"/>
</dbReference>
<comment type="similarity">
    <text evidence="9">Belongs to the methyl-accepting chemotaxis (MCP) protein family.</text>
</comment>
<keyword evidence="3" id="KW-1003">Cell membrane</keyword>
<evidence type="ECO:0000256" key="9">
    <source>
        <dbReference type="ARBA" id="ARBA00029447"/>
    </source>
</evidence>
<keyword evidence="15" id="KW-1185">Reference proteome</keyword>
<evidence type="ECO:0000256" key="1">
    <source>
        <dbReference type="ARBA" id="ARBA00004533"/>
    </source>
</evidence>
<evidence type="ECO:0000256" key="7">
    <source>
        <dbReference type="ARBA" id="ARBA00023136"/>
    </source>
</evidence>
<evidence type="ECO:0000259" key="12">
    <source>
        <dbReference type="PROSITE" id="PS50111"/>
    </source>
</evidence>
<gene>
    <name evidence="14" type="ORF">NNL38_15000</name>
</gene>
<protein>
    <submittedName>
        <fullName evidence="14">Methyl-accepting chemotaxis protein</fullName>
    </submittedName>
</protein>
<evidence type="ECO:0000256" key="8">
    <source>
        <dbReference type="ARBA" id="ARBA00023224"/>
    </source>
</evidence>
<dbReference type="CDD" id="cd06225">
    <property type="entry name" value="HAMP"/>
    <property type="match status" value="1"/>
</dbReference>
<accession>A0ABY5GEG8</accession>
<evidence type="ECO:0000256" key="10">
    <source>
        <dbReference type="PROSITE-ProRule" id="PRU00284"/>
    </source>
</evidence>
<feature type="domain" description="HAMP" evidence="13">
    <location>
        <begin position="299"/>
        <end position="353"/>
    </location>
</feature>
<keyword evidence="5 11" id="KW-0812">Transmembrane</keyword>
<comment type="subcellular location">
    <subcellularLocation>
        <location evidence="1">Cell inner membrane</location>
    </subcellularLocation>
    <subcellularLocation>
        <location evidence="2">Cell membrane</location>
        <topology evidence="2">Multi-pass membrane protein</topology>
    </subcellularLocation>
</comment>
<dbReference type="Gene3D" id="3.30.450.20">
    <property type="entry name" value="PAS domain"/>
    <property type="match status" value="2"/>
</dbReference>
<dbReference type="EMBL" id="CP101508">
    <property type="protein sequence ID" value="UTV27586.1"/>
    <property type="molecule type" value="Genomic_DNA"/>
</dbReference>
<sequence>MKSLTTKIVLASVFSILLAGIIIISLGYHSVKSQSWQQIENESRHTLDGYAFGIGQWVEGKRDAVSAMGRQLGKLAQGEAVYPILQQGQQSGHFLLAYFGTSAGEMYRHDPSLKSPPGFDPRSRGWYRSALSAQAQVVTAPFVSVTANKLVVAIAEPVYRQGQWAGAVSANLALDALSQDIIRIAVPGEGAAMLVAANGLILAHQDSEQNLKQIAELDKQLSASLIRDVAAEGAMQSVVLGEQKKWLMAVPVPNTDWSLVFVMDHERLVAPLQQWVQEEIIVGLVVALLLAVGTSWLMGWLLRELRLVSAALADIAHGDGDLTVRIETRSQDEIGVLARNFNVFISRLHQLIRELKTVTQALNTQAGDVAAGAAARSERVRRQQNDIVMVATAVEQMTGATQEIAANAEQSADAVRQTAMLSHQGQQDMQRSQTSIGQLAADVSHSTALIRELNQHGAQIGTISSTIRDIAEQINLLALNAAIEAARAGEQGRGFAVVADEVRVLSQRTHSSTAEIQTMIETLQQATQQAVQVMTGNHQLAESCVTEVDTVGQQLSEMSEQIEQISMQSMQIAAGAEEQSSATSAIRSNAAGVNQVAESLAEDVALASEQAVELKRLAGQIEAGVAHFKV</sequence>